<proteinExistence type="predicted"/>
<keyword evidence="3" id="KW-1185">Reference proteome</keyword>
<comment type="caution">
    <text evidence="1">The sequence shown here is derived from an EMBL/GenBank/DDBJ whole genome shotgun (WGS) entry which is preliminary data.</text>
</comment>
<name>A0A815DBA3_9BILA</name>
<dbReference type="EMBL" id="CAJOBC010034497">
    <property type="protein sequence ID" value="CAF4107290.1"/>
    <property type="molecule type" value="Genomic_DNA"/>
</dbReference>
<reference evidence="1" key="1">
    <citation type="submission" date="2021-02" db="EMBL/GenBank/DDBJ databases">
        <authorList>
            <person name="Nowell W R."/>
        </authorList>
    </citation>
    <scope>NUCLEOTIDE SEQUENCE</scope>
</reference>
<evidence type="ECO:0000313" key="3">
    <source>
        <dbReference type="Proteomes" id="UP000663829"/>
    </source>
</evidence>
<sequence length="176" mass="19960">KITNEYIKSLQDPAKVQLSDLSEDQFIEILRRLKCKMNLTDETSEHLNNNVKVLNDRIEDICYITESQGAMIKTNQQLIDLLSNFQHQQQTSTSVIEKLVTTIDKLHTKYDQQLAFDVTNQSLSPIFSSQPIQQSQPSSIPPLNTSSSQKSYFLDCPRNVGTSTKKVDDLCALHSV</sequence>
<dbReference type="Proteomes" id="UP000663829">
    <property type="component" value="Unassembled WGS sequence"/>
</dbReference>
<accession>A0A815DBA3</accession>
<evidence type="ECO:0000313" key="2">
    <source>
        <dbReference type="EMBL" id="CAF4107290.1"/>
    </source>
</evidence>
<dbReference type="AlphaFoldDB" id="A0A815DBA3"/>
<feature type="non-terminal residue" evidence="1">
    <location>
        <position position="1"/>
    </location>
</feature>
<dbReference type="EMBL" id="CAJNOQ010012215">
    <property type="protein sequence ID" value="CAF1294710.1"/>
    <property type="molecule type" value="Genomic_DNA"/>
</dbReference>
<gene>
    <name evidence="1" type="ORF">GPM918_LOCUS28216</name>
    <name evidence="2" type="ORF">SRO942_LOCUS28694</name>
</gene>
<organism evidence="1 3">
    <name type="scientific">Didymodactylos carnosus</name>
    <dbReference type="NCBI Taxonomy" id="1234261"/>
    <lineage>
        <taxon>Eukaryota</taxon>
        <taxon>Metazoa</taxon>
        <taxon>Spiralia</taxon>
        <taxon>Gnathifera</taxon>
        <taxon>Rotifera</taxon>
        <taxon>Eurotatoria</taxon>
        <taxon>Bdelloidea</taxon>
        <taxon>Philodinida</taxon>
        <taxon>Philodinidae</taxon>
        <taxon>Didymodactylos</taxon>
    </lineage>
</organism>
<evidence type="ECO:0000313" key="1">
    <source>
        <dbReference type="EMBL" id="CAF1294710.1"/>
    </source>
</evidence>
<dbReference type="Proteomes" id="UP000681722">
    <property type="component" value="Unassembled WGS sequence"/>
</dbReference>
<protein>
    <submittedName>
        <fullName evidence="1">Uncharacterized protein</fullName>
    </submittedName>
</protein>